<reference evidence="2" key="1">
    <citation type="submission" date="2023-06" db="EMBL/GenBank/DDBJ databases">
        <title>Genomic analysis of the entomopathogenic nematode Steinernema hermaphroditum.</title>
        <authorList>
            <person name="Schwarz E.M."/>
            <person name="Heppert J.K."/>
            <person name="Baniya A."/>
            <person name="Schwartz H.T."/>
            <person name="Tan C.-H."/>
            <person name="Antoshechkin I."/>
            <person name="Sternberg P.W."/>
            <person name="Goodrich-Blair H."/>
            <person name="Dillman A.R."/>
        </authorList>
    </citation>
    <scope>NUCLEOTIDE SEQUENCE</scope>
    <source>
        <strain evidence="2">PS9179</strain>
        <tissue evidence="2">Whole animal</tissue>
    </source>
</reference>
<accession>A0AA39HKZ5</accession>
<protein>
    <submittedName>
        <fullName evidence="2">Uncharacterized protein</fullName>
    </submittedName>
</protein>
<dbReference type="AlphaFoldDB" id="A0AA39HKZ5"/>
<feature type="transmembrane region" description="Helical" evidence="1">
    <location>
        <begin position="76"/>
        <end position="97"/>
    </location>
</feature>
<feature type="transmembrane region" description="Helical" evidence="1">
    <location>
        <begin position="306"/>
        <end position="327"/>
    </location>
</feature>
<keyword evidence="1" id="KW-0812">Transmembrane</keyword>
<sequence length="336" mass="38210">MGSSETAECFSVAQKVHFPSRSATTATTTMISQRSYKKLVSMLVGDEPEVEPPKKKGFLRCCGDGVPFKNFVNGKVLLLTLTIWTAALFVVMFFALMNGPMDPYGELSVLKKTTRADEAFLKQVNELLLEWAENRYDYGNQLFGKDMKKIVERGGQMTEERVKLAYKYVHEMVENNRTDRAIMDTVELYVRLLGHQRSVETARFLSTYIGSGGSLGMGLLTKIQTLYDAEMLALIKETLPERLRDKSEHIWVEYTLYHTPGLKYECLDVNSTVHAMLLYYQENYINKCPTCVPRTPWYQNDALNGVILLVGIITSFIAMYLAVGLIMKKCVVQQKH</sequence>
<keyword evidence="3" id="KW-1185">Reference proteome</keyword>
<evidence type="ECO:0000313" key="3">
    <source>
        <dbReference type="Proteomes" id="UP001175271"/>
    </source>
</evidence>
<evidence type="ECO:0000256" key="1">
    <source>
        <dbReference type="SAM" id="Phobius"/>
    </source>
</evidence>
<dbReference type="Proteomes" id="UP001175271">
    <property type="component" value="Unassembled WGS sequence"/>
</dbReference>
<proteinExistence type="predicted"/>
<gene>
    <name evidence="2" type="ORF">QR680_003622</name>
</gene>
<keyword evidence="1" id="KW-0472">Membrane</keyword>
<organism evidence="2 3">
    <name type="scientific">Steinernema hermaphroditum</name>
    <dbReference type="NCBI Taxonomy" id="289476"/>
    <lineage>
        <taxon>Eukaryota</taxon>
        <taxon>Metazoa</taxon>
        <taxon>Ecdysozoa</taxon>
        <taxon>Nematoda</taxon>
        <taxon>Chromadorea</taxon>
        <taxon>Rhabditida</taxon>
        <taxon>Tylenchina</taxon>
        <taxon>Panagrolaimomorpha</taxon>
        <taxon>Strongyloidoidea</taxon>
        <taxon>Steinernematidae</taxon>
        <taxon>Steinernema</taxon>
    </lineage>
</organism>
<evidence type="ECO:0000313" key="2">
    <source>
        <dbReference type="EMBL" id="KAK0407830.1"/>
    </source>
</evidence>
<keyword evidence="1" id="KW-1133">Transmembrane helix</keyword>
<dbReference type="EMBL" id="JAUCMV010000003">
    <property type="protein sequence ID" value="KAK0407830.1"/>
    <property type="molecule type" value="Genomic_DNA"/>
</dbReference>
<name>A0AA39HKZ5_9BILA</name>
<comment type="caution">
    <text evidence="2">The sequence shown here is derived from an EMBL/GenBank/DDBJ whole genome shotgun (WGS) entry which is preliminary data.</text>
</comment>